<comment type="caution">
    <text evidence="1">The sequence shown here is derived from an EMBL/GenBank/DDBJ whole genome shotgun (WGS) entry which is preliminary data.</text>
</comment>
<proteinExistence type="predicted"/>
<dbReference type="Proteomes" id="UP000018209">
    <property type="component" value="Unassembled WGS sequence"/>
</dbReference>
<sequence>MEIQKIKGLLGLSEQAEDQELEQALKQVGQIRQAFQRKRIGLGLHAQAAPEEVLTLLDRPETEVVTELRHTIVTMSEEVGALRKDILRADAMRAIEKFGAERPISAPMIETLVNLHMQNPESAIQIMSALPKLNQRFQWPDARNSTEGNDAAVAPMDAEIKRNMV</sequence>
<protein>
    <submittedName>
        <fullName evidence="1">Uncharacterized protein</fullName>
    </submittedName>
</protein>
<dbReference type="EMBL" id="BASM01000031">
    <property type="protein sequence ID" value="GAD27579.1"/>
    <property type="molecule type" value="Genomic_DNA"/>
</dbReference>
<keyword evidence="2" id="KW-1185">Reference proteome</keyword>
<reference evidence="1 2" key="1">
    <citation type="submission" date="2013-08" db="EMBL/GenBank/DDBJ databases">
        <title>Gluconobacter thailandicus NBRC 3257 whole genome sequence.</title>
        <authorList>
            <person name="Matsutani M."/>
            <person name="Yakushi T."/>
            <person name="Matsushita K."/>
        </authorList>
    </citation>
    <scope>NUCLEOTIDE SEQUENCE [LARGE SCALE GENOMIC DNA]</scope>
    <source>
        <strain evidence="1 2">NBRC 3257</strain>
    </source>
</reference>
<name>A0ABQ0IZE3_GLUTH</name>
<organism evidence="1 2">
    <name type="scientific">Gluconobacter thailandicus NBRC 3257</name>
    <dbReference type="NCBI Taxonomy" id="1381097"/>
    <lineage>
        <taxon>Bacteria</taxon>
        <taxon>Pseudomonadati</taxon>
        <taxon>Pseudomonadota</taxon>
        <taxon>Alphaproteobacteria</taxon>
        <taxon>Acetobacterales</taxon>
        <taxon>Acetobacteraceae</taxon>
        <taxon>Gluconobacter</taxon>
    </lineage>
</organism>
<accession>A0ABQ0IZE3</accession>
<dbReference type="RefSeq" id="WP_007284341.1">
    <property type="nucleotide sequence ID" value="NZ_BASM01000031.1"/>
</dbReference>
<gene>
    <name evidence="1" type="ORF">NBRC3257_2578</name>
</gene>
<evidence type="ECO:0000313" key="1">
    <source>
        <dbReference type="EMBL" id="GAD27579.1"/>
    </source>
</evidence>
<evidence type="ECO:0000313" key="2">
    <source>
        <dbReference type="Proteomes" id="UP000018209"/>
    </source>
</evidence>